<accession>W2WFK8</accession>
<sequence length="73" mass="8828">RQERQAHEQKERKEPREAAEALLERRAAELDESRRQFDERMKLDRVEARDRHQQMMLVLTAMIPKANTKPNEM</sequence>
<dbReference type="Proteomes" id="UP000018958">
    <property type="component" value="Unassembled WGS sequence"/>
</dbReference>
<reference evidence="1 2" key="1">
    <citation type="submission" date="2013-11" db="EMBL/GenBank/DDBJ databases">
        <title>The Genome Sequence of Phytophthora parasitica CJ01A1.</title>
        <authorList>
            <consortium name="The Broad Institute Genomics Platform"/>
            <person name="Russ C."/>
            <person name="Tyler B."/>
            <person name="Panabieres F."/>
            <person name="Shan W."/>
            <person name="Tripathy S."/>
            <person name="Grunwald N."/>
            <person name="Machado M."/>
            <person name="Johnson C.S."/>
            <person name="Walker B."/>
            <person name="Young S.K."/>
            <person name="Zeng Q."/>
            <person name="Gargeya S."/>
            <person name="Fitzgerald M."/>
            <person name="Haas B."/>
            <person name="Abouelleil A."/>
            <person name="Allen A.W."/>
            <person name="Alvarado L."/>
            <person name="Arachchi H.M."/>
            <person name="Berlin A.M."/>
            <person name="Chapman S.B."/>
            <person name="Gainer-Dewar J."/>
            <person name="Goldberg J."/>
            <person name="Griggs A."/>
            <person name="Gujja S."/>
            <person name="Hansen M."/>
            <person name="Howarth C."/>
            <person name="Imamovic A."/>
            <person name="Ireland A."/>
            <person name="Larimer J."/>
            <person name="McCowan C."/>
            <person name="Murphy C."/>
            <person name="Pearson M."/>
            <person name="Poon T.W."/>
            <person name="Priest M."/>
            <person name="Roberts A."/>
            <person name="Saif S."/>
            <person name="Shea T."/>
            <person name="Sisk P."/>
            <person name="Sykes S."/>
            <person name="Wortman J."/>
            <person name="Nusbaum C."/>
            <person name="Birren B."/>
        </authorList>
    </citation>
    <scope>NUCLEOTIDE SEQUENCE [LARGE SCALE GENOMIC DNA]</scope>
    <source>
        <strain evidence="1 2">CJ01A1</strain>
    </source>
</reference>
<protein>
    <submittedName>
        <fullName evidence="1">Uncharacterized protein</fullName>
    </submittedName>
</protein>
<name>W2WFK8_PHYNI</name>
<gene>
    <name evidence="1" type="ORF">F441_14864</name>
</gene>
<dbReference type="EMBL" id="ANIX01002993">
    <property type="protein sequence ID" value="ETP09261.1"/>
    <property type="molecule type" value="Genomic_DNA"/>
</dbReference>
<comment type="caution">
    <text evidence="1">The sequence shown here is derived from an EMBL/GenBank/DDBJ whole genome shotgun (WGS) entry which is preliminary data.</text>
</comment>
<evidence type="ECO:0000313" key="1">
    <source>
        <dbReference type="EMBL" id="ETP09261.1"/>
    </source>
</evidence>
<proteinExistence type="predicted"/>
<organism evidence="1 2">
    <name type="scientific">Phytophthora nicotianae CJ01A1</name>
    <dbReference type="NCBI Taxonomy" id="1317063"/>
    <lineage>
        <taxon>Eukaryota</taxon>
        <taxon>Sar</taxon>
        <taxon>Stramenopiles</taxon>
        <taxon>Oomycota</taxon>
        <taxon>Peronosporomycetes</taxon>
        <taxon>Peronosporales</taxon>
        <taxon>Peronosporaceae</taxon>
        <taxon>Phytophthora</taxon>
    </lineage>
</organism>
<dbReference type="AlphaFoldDB" id="W2WFK8"/>
<evidence type="ECO:0000313" key="2">
    <source>
        <dbReference type="Proteomes" id="UP000018958"/>
    </source>
</evidence>
<feature type="non-terminal residue" evidence="1">
    <location>
        <position position="1"/>
    </location>
</feature>